<dbReference type="EMBL" id="CARXXK010001250">
    <property type="protein sequence ID" value="CAI6374760.1"/>
    <property type="molecule type" value="Genomic_DNA"/>
</dbReference>
<organism evidence="2 3">
    <name type="scientific">Macrosiphum euphorbiae</name>
    <name type="common">potato aphid</name>
    <dbReference type="NCBI Taxonomy" id="13131"/>
    <lineage>
        <taxon>Eukaryota</taxon>
        <taxon>Metazoa</taxon>
        <taxon>Ecdysozoa</taxon>
        <taxon>Arthropoda</taxon>
        <taxon>Hexapoda</taxon>
        <taxon>Insecta</taxon>
        <taxon>Pterygota</taxon>
        <taxon>Neoptera</taxon>
        <taxon>Paraneoptera</taxon>
        <taxon>Hemiptera</taxon>
        <taxon>Sternorrhyncha</taxon>
        <taxon>Aphidomorpha</taxon>
        <taxon>Aphidoidea</taxon>
        <taxon>Aphididae</taxon>
        <taxon>Macrosiphini</taxon>
        <taxon>Macrosiphum</taxon>
    </lineage>
</organism>
<sequence>MALDRVDHIHLMSTFDCIGISEPLLSWLKSYIIQKTQLVNVASTSSGYLTTSSNVSQGAVISPLLFALYVNSAPSVLQHAKLLIFANDMKIFYLIKSMCGCHLLQYDL</sequence>
<comment type="caution">
    <text evidence="2">The sequence shown here is derived from an EMBL/GenBank/DDBJ whole genome shotgun (WGS) entry which is preliminary data.</text>
</comment>
<keyword evidence="3" id="KW-1185">Reference proteome</keyword>
<gene>
    <name evidence="2" type="ORF">MEUPH1_LOCUS28350</name>
</gene>
<dbReference type="Pfam" id="PF00078">
    <property type="entry name" value="RVT_1"/>
    <property type="match status" value="1"/>
</dbReference>
<dbReference type="PANTHER" id="PTHR33332">
    <property type="entry name" value="REVERSE TRANSCRIPTASE DOMAIN-CONTAINING PROTEIN"/>
    <property type="match status" value="1"/>
</dbReference>
<feature type="domain" description="Reverse transcriptase" evidence="1">
    <location>
        <begin position="4"/>
        <end position="93"/>
    </location>
</feature>
<evidence type="ECO:0000313" key="2">
    <source>
        <dbReference type="EMBL" id="CAI6374760.1"/>
    </source>
</evidence>
<evidence type="ECO:0000313" key="3">
    <source>
        <dbReference type="Proteomes" id="UP001160148"/>
    </source>
</evidence>
<protein>
    <recommendedName>
        <fullName evidence="1">Reverse transcriptase domain-containing protein</fullName>
    </recommendedName>
</protein>
<reference evidence="2 3" key="1">
    <citation type="submission" date="2023-01" db="EMBL/GenBank/DDBJ databases">
        <authorList>
            <person name="Whitehead M."/>
        </authorList>
    </citation>
    <scope>NUCLEOTIDE SEQUENCE [LARGE SCALE GENOMIC DNA]</scope>
</reference>
<dbReference type="AlphaFoldDB" id="A0AAV0Y1T3"/>
<evidence type="ECO:0000259" key="1">
    <source>
        <dbReference type="Pfam" id="PF00078"/>
    </source>
</evidence>
<accession>A0AAV0Y1T3</accession>
<name>A0AAV0Y1T3_9HEMI</name>
<proteinExistence type="predicted"/>
<dbReference type="Proteomes" id="UP001160148">
    <property type="component" value="Unassembled WGS sequence"/>
</dbReference>
<dbReference type="InterPro" id="IPR000477">
    <property type="entry name" value="RT_dom"/>
</dbReference>